<dbReference type="EMBL" id="AP035884">
    <property type="protein sequence ID" value="BFP54620.1"/>
    <property type="molecule type" value="Genomic_DNA"/>
</dbReference>
<gene>
    <name evidence="1" type="ORF">SCMC78_44270</name>
</gene>
<name>A0AB33KJJ4_9ACTN</name>
<dbReference type="RefSeq" id="WP_086779453.1">
    <property type="nucleotide sequence ID" value="NZ_AP035884.1"/>
</dbReference>
<evidence type="ECO:0000313" key="1">
    <source>
        <dbReference type="EMBL" id="BFP54620.1"/>
    </source>
</evidence>
<evidence type="ECO:0008006" key="2">
    <source>
        <dbReference type="Google" id="ProtNLM"/>
    </source>
</evidence>
<dbReference type="KEGG" id="stcm:SCMC78_44270"/>
<proteinExistence type="predicted"/>
<dbReference type="AlphaFoldDB" id="A0AB33KJJ4"/>
<reference evidence="1" key="1">
    <citation type="submission" date="2024-07" db="EMBL/GenBank/DDBJ databases">
        <title>Complete genome sequences of cellulolytic bacteria, Kitasatospora sp. CMC57 and Streptomyces sp. CMC78, isolated from Japanese agricultural soil.</title>
        <authorList>
            <person name="Hashimoto T."/>
            <person name="Ito M."/>
            <person name="Iwamoto M."/>
            <person name="Fukahori D."/>
            <person name="Shoda T."/>
            <person name="Sakoda M."/>
            <person name="Morohoshi T."/>
            <person name="Mitsuboshi M."/>
            <person name="Nishizawa T."/>
        </authorList>
    </citation>
    <scope>NUCLEOTIDE SEQUENCE</scope>
    <source>
        <strain evidence="1">CMC78</strain>
    </source>
</reference>
<sequence length="75" mass="8167">MISFFVLPAAACRAMCGALANLAIRPVDDRLSHVAARYGLVYTRYSDDMVFSSGTAFVRRSAAAMLRELTHVVQG</sequence>
<organism evidence="1">
    <name type="scientific">Streptomyces sp. CMC78</name>
    <dbReference type="NCBI Taxonomy" id="3231512"/>
    <lineage>
        <taxon>Bacteria</taxon>
        <taxon>Bacillati</taxon>
        <taxon>Actinomycetota</taxon>
        <taxon>Actinomycetes</taxon>
        <taxon>Kitasatosporales</taxon>
        <taxon>Streptomycetaceae</taxon>
        <taxon>Streptomyces</taxon>
    </lineage>
</organism>
<protein>
    <recommendedName>
        <fullName evidence="2">Reverse transcriptase domain-containing protein</fullName>
    </recommendedName>
</protein>
<accession>A0AB33KJJ4</accession>